<proteinExistence type="predicted"/>
<evidence type="ECO:0000256" key="1">
    <source>
        <dbReference type="SAM" id="MobiDB-lite"/>
    </source>
</evidence>
<name>A0A2K6M7L0_RHIBE</name>
<dbReference type="Ensembl" id="ENSRBIT00000055720.1">
    <property type="protein sequence ID" value="ENSRBIP00000031752.1"/>
    <property type="gene ID" value="ENSRBIG00000039697.1"/>
</dbReference>
<feature type="region of interest" description="Disordered" evidence="1">
    <location>
        <begin position="339"/>
        <end position="358"/>
    </location>
</feature>
<feature type="region of interest" description="Disordered" evidence="1">
    <location>
        <begin position="1"/>
        <end position="31"/>
    </location>
</feature>
<dbReference type="PANTHER" id="PTHR36869:SF1">
    <property type="entry name" value="CHROMOSOME 16 OPEN READING FRAME 46"/>
    <property type="match status" value="1"/>
</dbReference>
<keyword evidence="3" id="KW-1185">Reference proteome</keyword>
<evidence type="ECO:0000313" key="2">
    <source>
        <dbReference type="Ensembl" id="ENSRBIP00000031752.1"/>
    </source>
</evidence>
<sequence length="400" mass="43799">MDLCQKNETDLENGENNEIQGTEETEPTCTCPDGRSEKNHVYCLLDISDITLEQDEKAEEFIIGTGWEEAVQGWGRISPAACIWPRKLPKKARVGEGACSDCLVCVNLSHRSLEAKPPTEGGPEKDQNSPSQTQAAPQGPSTASRAISNICFPTYFRTEKKSLQIKEFIWCTEDWAIPDTSRGKALRNPSGGVHRGLSIPGPLTSRALLVLPPLKASLSNALDVLGKKSKNSFLQSEEKVLSVEKDGCLACAYGLKTAHGKGEKRPSELAKHTVVNDTPSSPSPAARTSLLADPEQCCLHWSLLSEKNLACPSDSSNVRYLAALQLLQKRGVQNYKSKFQAKDSRPPVITQKAKQENRPQMLETKVFPRPLLPSLTHRKKKTVGEGSVSHSVLSSNMVEM</sequence>
<accession>A0A2K6M7L0</accession>
<feature type="compositionally biased region" description="Acidic residues" evidence="1">
    <location>
        <begin position="10"/>
        <end position="26"/>
    </location>
</feature>
<feature type="region of interest" description="Disordered" evidence="1">
    <location>
        <begin position="114"/>
        <end position="144"/>
    </location>
</feature>
<reference evidence="2" key="3">
    <citation type="submission" date="2025-09" db="UniProtKB">
        <authorList>
            <consortium name="Ensembl"/>
        </authorList>
    </citation>
    <scope>IDENTIFICATION</scope>
</reference>
<dbReference type="GO" id="GO:0005654">
    <property type="term" value="C:nucleoplasm"/>
    <property type="evidence" value="ECO:0007669"/>
    <property type="project" value="Ensembl"/>
</dbReference>
<accession>A0AAJ7IA62</accession>
<dbReference type="STRING" id="61621.ENSRBIP00000031752"/>
<dbReference type="PANTHER" id="PTHR36869">
    <property type="entry name" value="CHROMOSOME 16 OPEN READING FRAME 46"/>
    <property type="match status" value="1"/>
</dbReference>
<dbReference type="Pfam" id="PF15032">
    <property type="entry name" value="DUF4529"/>
    <property type="match status" value="1"/>
</dbReference>
<dbReference type="AlphaFoldDB" id="A0A2K6M7L0"/>
<reference evidence="2 3" key="1">
    <citation type="submission" date="2016-06" db="EMBL/GenBank/DDBJ databases">
        <title>Genome of Rhinopithecus bieti.</title>
        <authorList>
            <person name="Wu"/>
            <person name="C.-I. and Zhang"/>
            <person name="Y."/>
        </authorList>
    </citation>
    <scope>NUCLEOTIDE SEQUENCE</scope>
</reference>
<organism evidence="2 3">
    <name type="scientific">Rhinopithecus bieti</name>
    <name type="common">Black snub-nosed monkey</name>
    <name type="synonym">Pygathrix bieti</name>
    <dbReference type="NCBI Taxonomy" id="61621"/>
    <lineage>
        <taxon>Eukaryota</taxon>
        <taxon>Metazoa</taxon>
        <taxon>Chordata</taxon>
        <taxon>Craniata</taxon>
        <taxon>Vertebrata</taxon>
        <taxon>Euteleostomi</taxon>
        <taxon>Mammalia</taxon>
        <taxon>Eutheria</taxon>
        <taxon>Euarchontoglires</taxon>
        <taxon>Primates</taxon>
        <taxon>Haplorrhini</taxon>
        <taxon>Catarrhini</taxon>
        <taxon>Cercopithecidae</taxon>
        <taxon>Colobinae</taxon>
        <taxon>Rhinopithecus</taxon>
    </lineage>
</organism>
<feature type="region of interest" description="Disordered" evidence="1">
    <location>
        <begin position="262"/>
        <end position="289"/>
    </location>
</feature>
<dbReference type="OMA" id="CKEDWAT"/>
<evidence type="ECO:0000313" key="3">
    <source>
        <dbReference type="Proteomes" id="UP000233180"/>
    </source>
</evidence>
<feature type="compositionally biased region" description="Basic and acidic residues" evidence="1">
    <location>
        <begin position="262"/>
        <end position="271"/>
    </location>
</feature>
<dbReference type="Proteomes" id="UP000233180">
    <property type="component" value="Unassembled WGS sequence"/>
</dbReference>
<dbReference type="GO" id="GO:0005829">
    <property type="term" value="C:cytosol"/>
    <property type="evidence" value="ECO:0007669"/>
    <property type="project" value="Ensembl"/>
</dbReference>
<protein>
    <submittedName>
        <fullName evidence="2">Chromosome 16 open reading frame 46</fullName>
    </submittedName>
</protein>
<dbReference type="InterPro" id="IPR027836">
    <property type="entry name" value="DUF4529"/>
</dbReference>
<gene>
    <name evidence="2" type="primary">C16orf46</name>
</gene>
<feature type="compositionally biased region" description="Polar residues" evidence="1">
    <location>
        <begin position="128"/>
        <end position="144"/>
    </location>
</feature>
<dbReference type="GeneTree" id="ENSGT00390000017224"/>
<reference evidence="2" key="2">
    <citation type="submission" date="2025-08" db="UniProtKB">
        <authorList>
            <consortium name="Ensembl"/>
        </authorList>
    </citation>
    <scope>IDENTIFICATION</scope>
</reference>